<protein>
    <submittedName>
        <fullName evidence="1">Uncharacterized protein</fullName>
    </submittedName>
</protein>
<evidence type="ECO:0000313" key="1">
    <source>
        <dbReference type="EMBL" id="ORY26666.1"/>
    </source>
</evidence>
<dbReference type="AlphaFoldDB" id="A0A1Y2AW06"/>
<dbReference type="Proteomes" id="UP000193986">
    <property type="component" value="Unassembled WGS sequence"/>
</dbReference>
<gene>
    <name evidence="1" type="ORF">BCR39DRAFT_540383</name>
</gene>
<dbReference type="EMBL" id="MCFC01000045">
    <property type="protein sequence ID" value="ORY26666.1"/>
    <property type="molecule type" value="Genomic_DNA"/>
</dbReference>
<keyword evidence="2" id="KW-1185">Reference proteome</keyword>
<reference evidence="1 2" key="1">
    <citation type="submission" date="2016-07" db="EMBL/GenBank/DDBJ databases">
        <title>Pervasive Adenine N6-methylation of Active Genes in Fungi.</title>
        <authorList>
            <consortium name="DOE Joint Genome Institute"/>
            <person name="Mondo S.J."/>
            <person name="Dannebaum R.O."/>
            <person name="Kuo R.C."/>
            <person name="Labutti K."/>
            <person name="Haridas S."/>
            <person name="Kuo A."/>
            <person name="Salamov A."/>
            <person name="Ahrendt S.R."/>
            <person name="Lipzen A."/>
            <person name="Sullivan W."/>
            <person name="Andreopoulos W.B."/>
            <person name="Clum A."/>
            <person name="Lindquist E."/>
            <person name="Daum C."/>
            <person name="Ramamoorthy G.K."/>
            <person name="Gryganskyi A."/>
            <person name="Culley D."/>
            <person name="Magnuson J.K."/>
            <person name="James T.Y."/>
            <person name="O'Malley M.A."/>
            <person name="Stajich J.E."/>
            <person name="Spatafora J.W."/>
            <person name="Visel A."/>
            <person name="Grigoriev I.V."/>
        </authorList>
    </citation>
    <scope>NUCLEOTIDE SEQUENCE [LARGE SCALE GENOMIC DNA]</scope>
    <source>
        <strain evidence="1 2">68-887.2</strain>
    </source>
</reference>
<dbReference type="InParanoid" id="A0A1Y2AW06"/>
<name>A0A1Y2AW06_9TREE</name>
<dbReference type="OrthoDB" id="74240at2759"/>
<organism evidence="1 2">
    <name type="scientific">Naematelia encephala</name>
    <dbReference type="NCBI Taxonomy" id="71784"/>
    <lineage>
        <taxon>Eukaryota</taxon>
        <taxon>Fungi</taxon>
        <taxon>Dikarya</taxon>
        <taxon>Basidiomycota</taxon>
        <taxon>Agaricomycotina</taxon>
        <taxon>Tremellomycetes</taxon>
        <taxon>Tremellales</taxon>
        <taxon>Naemateliaceae</taxon>
        <taxon>Naematelia</taxon>
    </lineage>
</organism>
<proteinExistence type="predicted"/>
<sequence length="110" mass="12612">MTSRLPGGPRLTLQHFVLQSEFIHAYRSAVRATRPLPDSSTRRETLDWLRSDLERLRSIHDLDALNTNLSHFNRTVKIMLPQLGLSGLDEKRGAKLVGQRREAWQRALGL</sequence>
<accession>A0A1Y2AW06</accession>
<evidence type="ECO:0000313" key="2">
    <source>
        <dbReference type="Proteomes" id="UP000193986"/>
    </source>
</evidence>
<comment type="caution">
    <text evidence="1">The sequence shown here is derived from an EMBL/GenBank/DDBJ whole genome shotgun (WGS) entry which is preliminary data.</text>
</comment>
<dbReference type="STRING" id="71784.A0A1Y2AW06"/>